<evidence type="ECO:0000313" key="2">
    <source>
        <dbReference type="EMBL" id="KAK9140706.1"/>
    </source>
</evidence>
<proteinExistence type="predicted"/>
<protein>
    <submittedName>
        <fullName evidence="2">Uncharacterized protein</fullName>
    </submittedName>
</protein>
<gene>
    <name evidence="2" type="ORF">Scep_010387</name>
</gene>
<sequence>MLAPPPETFSKPNPTTSMKTSLHFDMAAATPLPTPASVDEFIEPTLHSSSEVKLSDVATTLENGYLFVDDSSSEDDDQLFEEMPLRIDYGEFGDFDEDPDSDGVENGGVLILVFWMVELGRA</sequence>
<feature type="compositionally biased region" description="Polar residues" evidence="1">
    <location>
        <begin position="10"/>
        <end position="20"/>
    </location>
</feature>
<reference evidence="2 3" key="1">
    <citation type="submission" date="2024-01" db="EMBL/GenBank/DDBJ databases">
        <title>Genome assemblies of Stephania.</title>
        <authorList>
            <person name="Yang L."/>
        </authorList>
    </citation>
    <scope>NUCLEOTIDE SEQUENCE [LARGE SCALE GENOMIC DNA]</scope>
    <source>
        <strain evidence="2">JXDWG</strain>
        <tissue evidence="2">Leaf</tissue>
    </source>
</reference>
<keyword evidence="3" id="KW-1185">Reference proteome</keyword>
<dbReference type="EMBL" id="JBBNAG010000004">
    <property type="protein sequence ID" value="KAK9140706.1"/>
    <property type="molecule type" value="Genomic_DNA"/>
</dbReference>
<comment type="caution">
    <text evidence="2">The sequence shown here is derived from an EMBL/GenBank/DDBJ whole genome shotgun (WGS) entry which is preliminary data.</text>
</comment>
<dbReference type="AlphaFoldDB" id="A0AAP0JUY1"/>
<dbReference type="Proteomes" id="UP001419268">
    <property type="component" value="Unassembled WGS sequence"/>
</dbReference>
<organism evidence="2 3">
    <name type="scientific">Stephania cephalantha</name>
    <dbReference type="NCBI Taxonomy" id="152367"/>
    <lineage>
        <taxon>Eukaryota</taxon>
        <taxon>Viridiplantae</taxon>
        <taxon>Streptophyta</taxon>
        <taxon>Embryophyta</taxon>
        <taxon>Tracheophyta</taxon>
        <taxon>Spermatophyta</taxon>
        <taxon>Magnoliopsida</taxon>
        <taxon>Ranunculales</taxon>
        <taxon>Menispermaceae</taxon>
        <taxon>Menispermoideae</taxon>
        <taxon>Cissampelideae</taxon>
        <taxon>Stephania</taxon>
    </lineage>
</organism>
<accession>A0AAP0JUY1</accession>
<evidence type="ECO:0000313" key="3">
    <source>
        <dbReference type="Proteomes" id="UP001419268"/>
    </source>
</evidence>
<feature type="region of interest" description="Disordered" evidence="1">
    <location>
        <begin position="1"/>
        <end position="22"/>
    </location>
</feature>
<evidence type="ECO:0000256" key="1">
    <source>
        <dbReference type="SAM" id="MobiDB-lite"/>
    </source>
</evidence>
<name>A0AAP0JUY1_9MAGN</name>